<dbReference type="PROSITE" id="PS51296">
    <property type="entry name" value="RIESKE"/>
    <property type="match status" value="1"/>
</dbReference>
<feature type="compositionally biased region" description="Low complexity" evidence="6">
    <location>
        <begin position="37"/>
        <end position="58"/>
    </location>
</feature>
<dbReference type="GO" id="GO:0051537">
    <property type="term" value="F:2 iron, 2 sulfur cluster binding"/>
    <property type="evidence" value="ECO:0007669"/>
    <property type="project" value="UniProtKB-KW"/>
</dbReference>
<dbReference type="PANTHER" id="PTHR43756">
    <property type="entry name" value="CHOLINE MONOOXYGENASE, CHLOROPLASTIC"/>
    <property type="match status" value="1"/>
</dbReference>
<evidence type="ECO:0000313" key="9">
    <source>
        <dbReference type="EMBL" id="CEL01717.1"/>
    </source>
</evidence>
<dbReference type="Pfam" id="PF00355">
    <property type="entry name" value="Rieske"/>
    <property type="match status" value="1"/>
</dbReference>
<evidence type="ECO:0000256" key="1">
    <source>
        <dbReference type="ARBA" id="ARBA00022714"/>
    </source>
</evidence>
<dbReference type="GO" id="GO:0046872">
    <property type="term" value="F:metal ion binding"/>
    <property type="evidence" value="ECO:0007669"/>
    <property type="project" value="UniProtKB-KW"/>
</dbReference>
<keyword evidence="2" id="KW-0479">Metal-binding</keyword>
<feature type="signal peptide" evidence="7">
    <location>
        <begin position="1"/>
        <end position="19"/>
    </location>
</feature>
<dbReference type="EMBL" id="CDMC01000001">
    <property type="protein sequence ID" value="CEL01717.1"/>
    <property type="molecule type" value="Genomic_DNA"/>
</dbReference>
<dbReference type="InterPro" id="IPR001663">
    <property type="entry name" value="Rng_hydr_dOase-A"/>
</dbReference>
<dbReference type="Gene3D" id="2.102.10.10">
    <property type="entry name" value="Rieske [2Fe-2S] iron-sulphur domain"/>
    <property type="match status" value="1"/>
</dbReference>
<sequence length="446" mass="49758">MQATAFSLLIAFLTSLVFLYRLSRQFRYPAASPKTCTNFTSSNTTTTTTKPNQSATTNPDEPCPSITVKKEPPFPANWLTGKQIFDLERRALFSKTPLPLSHTSHFPTTGSYQTLNIASYALLLIRDKDTRIRGFHNVCRHRAYPVATREFGTSSVLRCRYHGWSYNSRGRLVSAPQFKGVEGFDDGENGLFEIRVGVDERGVIWGFLGGDGDGEKMKEMEGIGKGVKAGCVWVGGSVLEDGWFNWKVGLNKSRLETSLGLNQQQQTPSYVQRLLSSISFQQQQHQQPESTHLFPSTFLFTIPRSQCWLFIRFLPATENKSAVRYDVYSYRDAKDAAAQSLLKDVEESVKGLIEDLGAEYQGVAEDDAGSMLLTLDGEAAEVQTRILSLLQAHAKLEKHHGEEIYPARREPRMNTRYEQAEQLCRELDCGEGGGERGLGGGGSLAW</sequence>
<dbReference type="InterPro" id="IPR017941">
    <property type="entry name" value="Rieske_2Fe-2S"/>
</dbReference>
<evidence type="ECO:0000256" key="4">
    <source>
        <dbReference type="ARBA" id="ARBA00023004"/>
    </source>
</evidence>
<dbReference type="OrthoDB" id="426882at2759"/>
<keyword evidence="4" id="KW-0408">Iron</keyword>
<protein>
    <recommendedName>
        <fullName evidence="8">Rieske domain-containing protein</fullName>
    </recommendedName>
</protein>
<evidence type="ECO:0000256" key="3">
    <source>
        <dbReference type="ARBA" id="ARBA00023002"/>
    </source>
</evidence>
<dbReference type="AlphaFoldDB" id="A0A0U4YXA9"/>
<dbReference type="Proteomes" id="UP000054771">
    <property type="component" value="Unassembled WGS sequence"/>
</dbReference>
<dbReference type="GO" id="GO:0016491">
    <property type="term" value="F:oxidoreductase activity"/>
    <property type="evidence" value="ECO:0007669"/>
    <property type="project" value="UniProtKB-KW"/>
</dbReference>
<gene>
    <name evidence="9" type="ORF">ASPCAL01296</name>
</gene>
<accession>A0A0U4YXA9</accession>
<dbReference type="PANTHER" id="PTHR43756:SF6">
    <property type="entry name" value="CLUSTER-BINDING PROTEIN, PUTATIVE (AFU_ORTHOLOGUE AFUA_6G03920)-RELATED"/>
    <property type="match status" value="1"/>
</dbReference>
<feature type="region of interest" description="Disordered" evidence="6">
    <location>
        <begin position="37"/>
        <end position="63"/>
    </location>
</feature>
<dbReference type="InterPro" id="IPR036922">
    <property type="entry name" value="Rieske_2Fe-2S_sf"/>
</dbReference>
<organism evidence="9 10">
    <name type="scientific">Aspergillus calidoustus</name>
    <dbReference type="NCBI Taxonomy" id="454130"/>
    <lineage>
        <taxon>Eukaryota</taxon>
        <taxon>Fungi</taxon>
        <taxon>Dikarya</taxon>
        <taxon>Ascomycota</taxon>
        <taxon>Pezizomycotina</taxon>
        <taxon>Eurotiomycetes</taxon>
        <taxon>Eurotiomycetidae</taxon>
        <taxon>Eurotiales</taxon>
        <taxon>Aspergillaceae</taxon>
        <taxon>Aspergillus</taxon>
        <taxon>Aspergillus subgen. Nidulantes</taxon>
    </lineage>
</organism>
<keyword evidence="3" id="KW-0560">Oxidoreductase</keyword>
<feature type="chain" id="PRO_5006854725" description="Rieske domain-containing protein" evidence="7">
    <location>
        <begin position="20"/>
        <end position="446"/>
    </location>
</feature>
<name>A0A0U4YXA9_ASPCI</name>
<keyword evidence="1" id="KW-0001">2Fe-2S</keyword>
<proteinExistence type="predicted"/>
<evidence type="ECO:0000256" key="7">
    <source>
        <dbReference type="SAM" id="SignalP"/>
    </source>
</evidence>
<dbReference type="SUPFAM" id="SSF50022">
    <property type="entry name" value="ISP domain"/>
    <property type="match status" value="1"/>
</dbReference>
<evidence type="ECO:0000256" key="5">
    <source>
        <dbReference type="ARBA" id="ARBA00023014"/>
    </source>
</evidence>
<evidence type="ECO:0000259" key="8">
    <source>
        <dbReference type="PROSITE" id="PS51296"/>
    </source>
</evidence>
<evidence type="ECO:0000256" key="6">
    <source>
        <dbReference type="SAM" id="MobiDB-lite"/>
    </source>
</evidence>
<dbReference type="CDD" id="cd03469">
    <property type="entry name" value="Rieske_RO_Alpha_N"/>
    <property type="match status" value="1"/>
</dbReference>
<dbReference type="OMA" id="FNWKVGA"/>
<feature type="domain" description="Rieske" evidence="8">
    <location>
        <begin position="98"/>
        <end position="195"/>
    </location>
</feature>
<keyword evidence="7" id="KW-0732">Signal</keyword>
<evidence type="ECO:0000313" key="10">
    <source>
        <dbReference type="Proteomes" id="UP000054771"/>
    </source>
</evidence>
<dbReference type="PRINTS" id="PR00090">
    <property type="entry name" value="RNGDIOXGNASE"/>
</dbReference>
<keyword evidence="5" id="KW-0411">Iron-sulfur</keyword>
<reference evidence="10" key="1">
    <citation type="journal article" date="2016" name="Genome Announc.">
        <title>Draft genome sequences of fungus Aspergillus calidoustus.</title>
        <authorList>
            <person name="Horn F."/>
            <person name="Linde J."/>
            <person name="Mattern D.J."/>
            <person name="Walther G."/>
            <person name="Guthke R."/>
            <person name="Scherlach K."/>
            <person name="Martin K."/>
            <person name="Brakhage A.A."/>
            <person name="Petzke L."/>
            <person name="Valiante V."/>
        </authorList>
    </citation>
    <scope>NUCLEOTIDE SEQUENCE [LARGE SCALE GENOMIC DNA]</scope>
    <source>
        <strain evidence="10">SF006504</strain>
    </source>
</reference>
<dbReference type="STRING" id="454130.A0A0U4YXA9"/>
<evidence type="ECO:0000256" key="2">
    <source>
        <dbReference type="ARBA" id="ARBA00022723"/>
    </source>
</evidence>
<keyword evidence="10" id="KW-1185">Reference proteome</keyword>